<dbReference type="SUPFAM" id="SSF56574">
    <property type="entry name" value="Serpins"/>
    <property type="match status" value="1"/>
</dbReference>
<organism evidence="2 3">
    <name type="scientific">Brassica cretica</name>
    <name type="common">Mustard</name>
    <dbReference type="NCBI Taxonomy" id="69181"/>
    <lineage>
        <taxon>Eukaryota</taxon>
        <taxon>Viridiplantae</taxon>
        <taxon>Streptophyta</taxon>
        <taxon>Embryophyta</taxon>
        <taxon>Tracheophyta</taxon>
        <taxon>Spermatophyta</taxon>
        <taxon>Magnoliopsida</taxon>
        <taxon>eudicotyledons</taxon>
        <taxon>Gunneridae</taxon>
        <taxon>Pentapetalae</taxon>
        <taxon>rosids</taxon>
        <taxon>malvids</taxon>
        <taxon>Brassicales</taxon>
        <taxon>Brassicaceae</taxon>
        <taxon>Brassiceae</taxon>
        <taxon>Brassica</taxon>
    </lineage>
</organism>
<comment type="caution">
    <text evidence="2">The sequence shown here is derived from an EMBL/GenBank/DDBJ whole genome shotgun (WGS) entry which is preliminary data.</text>
</comment>
<evidence type="ECO:0000259" key="1">
    <source>
        <dbReference type="Pfam" id="PF00079"/>
    </source>
</evidence>
<dbReference type="PANTHER" id="PTHR11461">
    <property type="entry name" value="SERINE PROTEASE INHIBITOR, SERPIN"/>
    <property type="match status" value="1"/>
</dbReference>
<protein>
    <recommendedName>
        <fullName evidence="1">Serpin domain-containing protein</fullName>
    </recommendedName>
</protein>
<dbReference type="InterPro" id="IPR000215">
    <property type="entry name" value="Serpin_fam"/>
</dbReference>
<dbReference type="GO" id="GO:0005615">
    <property type="term" value="C:extracellular space"/>
    <property type="evidence" value="ECO:0007669"/>
    <property type="project" value="InterPro"/>
</dbReference>
<dbReference type="InterPro" id="IPR023796">
    <property type="entry name" value="Serpin_dom"/>
</dbReference>
<dbReference type="GO" id="GO:0004867">
    <property type="term" value="F:serine-type endopeptidase inhibitor activity"/>
    <property type="evidence" value="ECO:0007669"/>
    <property type="project" value="InterPro"/>
</dbReference>
<dbReference type="Proteomes" id="UP000712600">
    <property type="component" value="Unassembled WGS sequence"/>
</dbReference>
<proteinExistence type="predicted"/>
<sequence length="130" mass="15007">MDSSRRFFDAIPSKLSVIANSYLQMQCTFKGAWGVKFDPKLTEDNDFHLLDGTSVKVPFMTNEKSQYLKGYDGFQVLCIPYVEDDQREFSMYIYLPNDKNGLPALLEKIGSEPRFFDNHLTRYHVSVDSS</sequence>
<reference evidence="2" key="1">
    <citation type="submission" date="2019-12" db="EMBL/GenBank/DDBJ databases">
        <title>Genome sequencing and annotation of Brassica cretica.</title>
        <authorList>
            <person name="Studholme D.J."/>
            <person name="Sarris P."/>
        </authorList>
    </citation>
    <scope>NUCLEOTIDE SEQUENCE</scope>
    <source>
        <strain evidence="2">PFS-109/04</strain>
        <tissue evidence="2">Leaf</tissue>
    </source>
</reference>
<evidence type="ECO:0000313" key="3">
    <source>
        <dbReference type="Proteomes" id="UP000712600"/>
    </source>
</evidence>
<evidence type="ECO:0000313" key="2">
    <source>
        <dbReference type="EMBL" id="KAF3573882.1"/>
    </source>
</evidence>
<dbReference type="Pfam" id="PF00079">
    <property type="entry name" value="Serpin"/>
    <property type="match status" value="1"/>
</dbReference>
<dbReference type="AlphaFoldDB" id="A0A8S9RNJ1"/>
<dbReference type="InterPro" id="IPR036186">
    <property type="entry name" value="Serpin_sf"/>
</dbReference>
<dbReference type="PANTHER" id="PTHR11461:SF304">
    <property type="entry name" value="SERPIN-Z10-RELATED"/>
    <property type="match status" value="1"/>
</dbReference>
<name>A0A8S9RNJ1_BRACR</name>
<dbReference type="Gene3D" id="2.30.39.10">
    <property type="entry name" value="Alpha-1-antitrypsin, domain 1"/>
    <property type="match status" value="1"/>
</dbReference>
<feature type="domain" description="Serpin" evidence="1">
    <location>
        <begin position="26"/>
        <end position="112"/>
    </location>
</feature>
<dbReference type="EMBL" id="QGKX02000095">
    <property type="protein sequence ID" value="KAF3573882.1"/>
    <property type="molecule type" value="Genomic_DNA"/>
</dbReference>
<accession>A0A8S9RNJ1</accession>
<gene>
    <name evidence="2" type="ORF">F2Q69_00061418</name>
</gene>
<dbReference type="InterPro" id="IPR042185">
    <property type="entry name" value="Serpin_sf_2"/>
</dbReference>